<name>A0A821PQK8_9NEOP</name>
<evidence type="ECO:0000256" key="1">
    <source>
        <dbReference type="ARBA" id="ARBA00001968"/>
    </source>
</evidence>
<comment type="cofactor">
    <cofactor evidence="1">
        <name>a divalent metal cation</name>
        <dbReference type="ChEBI" id="CHEBI:60240"/>
    </cofactor>
</comment>
<dbReference type="AlphaFoldDB" id="A0A821PQK8"/>
<accession>A0A821PQK8</accession>
<dbReference type="EMBL" id="CAJOBZ010000007">
    <property type="protein sequence ID" value="CAF4811497.1"/>
    <property type="molecule type" value="Genomic_DNA"/>
</dbReference>
<comment type="caution">
    <text evidence="4">The sequence shown here is derived from an EMBL/GenBank/DDBJ whole genome shotgun (WGS) entry which is preliminary data.</text>
</comment>
<evidence type="ECO:0000313" key="5">
    <source>
        <dbReference type="Proteomes" id="UP000663880"/>
    </source>
</evidence>
<dbReference type="Proteomes" id="UP000663880">
    <property type="component" value="Unassembled WGS sequence"/>
</dbReference>
<dbReference type="Pfam" id="PF13359">
    <property type="entry name" value="DDE_Tnp_4"/>
    <property type="match status" value="1"/>
</dbReference>
<gene>
    <name evidence="4" type="ORF">PMACD_LOCUS4071</name>
</gene>
<keyword evidence="2" id="KW-0479">Metal-binding</keyword>
<evidence type="ECO:0000256" key="2">
    <source>
        <dbReference type="ARBA" id="ARBA00022723"/>
    </source>
</evidence>
<feature type="domain" description="DDE Tnp4" evidence="3">
    <location>
        <begin position="143"/>
        <end position="210"/>
    </location>
</feature>
<evidence type="ECO:0000313" key="4">
    <source>
        <dbReference type="EMBL" id="CAF4811497.1"/>
    </source>
</evidence>
<sequence>MSLFNQEELAMIAIALDEEEADDQEDHQQAIKRIWVCELIYFSLATTKATRWFEKKRYWRQSISPMERLAVTLRFPTGDSFKTIAFSYRMGFSTVQEIVTKTCKCIVDTMMSEMLPRPTYETWKSIADDFNTLWNFPNRIGALDGKHFNIQSPPNSGSLYFNYKKTFSVVLMALVDANYNFTIVNVGSYGKNSDGGIFANSNLGKELQRKNLSLPEVSIYQAVQQQLFMFL</sequence>
<proteinExistence type="predicted"/>
<keyword evidence="5" id="KW-1185">Reference proteome</keyword>
<evidence type="ECO:0000259" key="3">
    <source>
        <dbReference type="Pfam" id="PF13359"/>
    </source>
</evidence>
<dbReference type="GO" id="GO:0046872">
    <property type="term" value="F:metal ion binding"/>
    <property type="evidence" value="ECO:0007669"/>
    <property type="project" value="UniProtKB-KW"/>
</dbReference>
<dbReference type="InterPro" id="IPR027806">
    <property type="entry name" value="HARBI1_dom"/>
</dbReference>
<reference evidence="4" key="1">
    <citation type="submission" date="2021-02" db="EMBL/GenBank/DDBJ databases">
        <authorList>
            <person name="Steward A R."/>
        </authorList>
    </citation>
    <scope>NUCLEOTIDE SEQUENCE</scope>
</reference>
<protein>
    <recommendedName>
        <fullName evidence="3">DDE Tnp4 domain-containing protein</fullName>
    </recommendedName>
</protein>
<organism evidence="4 5">
    <name type="scientific">Pieris macdunnoughi</name>
    <dbReference type="NCBI Taxonomy" id="345717"/>
    <lineage>
        <taxon>Eukaryota</taxon>
        <taxon>Metazoa</taxon>
        <taxon>Ecdysozoa</taxon>
        <taxon>Arthropoda</taxon>
        <taxon>Hexapoda</taxon>
        <taxon>Insecta</taxon>
        <taxon>Pterygota</taxon>
        <taxon>Neoptera</taxon>
        <taxon>Endopterygota</taxon>
        <taxon>Lepidoptera</taxon>
        <taxon>Glossata</taxon>
        <taxon>Ditrysia</taxon>
        <taxon>Papilionoidea</taxon>
        <taxon>Pieridae</taxon>
        <taxon>Pierinae</taxon>
        <taxon>Pieris</taxon>
    </lineage>
</organism>
<dbReference type="OrthoDB" id="2668416at2759"/>